<feature type="region of interest" description="Disordered" evidence="1">
    <location>
        <begin position="1646"/>
        <end position="1711"/>
    </location>
</feature>
<feature type="region of interest" description="Disordered" evidence="1">
    <location>
        <begin position="1891"/>
        <end position="1926"/>
    </location>
</feature>
<dbReference type="OMA" id="FSLWNWD"/>
<feature type="compositionally biased region" description="Polar residues" evidence="1">
    <location>
        <begin position="1916"/>
        <end position="1926"/>
    </location>
</feature>
<dbReference type="VEuPathDB" id="ToxoDB:NCLIV_002370"/>
<dbReference type="RefSeq" id="XP_003879785.1">
    <property type="nucleotide sequence ID" value="XM_003879736.1"/>
</dbReference>
<accession>F0V7Q9</accession>
<dbReference type="GeneID" id="13445693"/>
<feature type="region of interest" description="Disordered" evidence="1">
    <location>
        <begin position="1345"/>
        <end position="1376"/>
    </location>
</feature>
<dbReference type="eggNOG" id="ENOG502SV85">
    <property type="taxonomic scope" value="Eukaryota"/>
</dbReference>
<dbReference type="Proteomes" id="UP000007494">
    <property type="component" value="Chromosome Ia"/>
</dbReference>
<sequence length="1926" mass="205152">MVFTPLPAVRSSRAPLSSRAKGHACLPSRALKTLSVSSLLRLQNSIVPAPFSPTLNVEVSPAVDHSKLRVENAHKLSERFAPLSRRQQGRQPSESACASPCRPSARSLPPHGRGKALVWQRHDLERGACFPSTCREGEKSAAFSSASARRALPDEQALLRLACFLPQGKQGRVRLTRGDSGDARKPLAFGLRSSFPSSPVSPLASLPLPPSFPPSSASAPVASSAASEQSDALLSTWRCFRGEIKAFLEHQRDSDGGAACVARLAAAIQTGQEQGLTKAESEENALMEIIRENTEKTETEGDLADCLLQRDLCLFKAVSTSLALEHLSVRLLALLLSDRKLHSSAPSSFPSPSLPGQSPKCTEEQTTLSARKPDLQTAPQTVSSPHPVSTPKETVSSAGRALKRLPAPLSPRLDTFSARPLLPVSTRLWVDEIEGNEDGGVSAWVYRQLLVLGVLSLLPRASGFAVQMPVLRSLLDRVFPTHKSSVPRGQRHGGNQSPGTTRATPHSTVGPLETETKPVEAAGEKAREGNGASRENCVAKSHANAAQEGLGEKAERTSDVGKGPDAWHPAVVFRVALQSLATCPLPSLPLDVQQKCWASLYFSLWNWDRQQHATFLRSSPFSSSASGDAVLRDAGASDTAPAPVSPASSLSPYCLSGPSCVAHPSPFSSASPSTVLALSSPASAPESCFSPAALSSSPFPEPPLSAICAWTSLHTLPASSLPTAQNLAPVSSFSPASAAAFSSFFASSPQSCSSSPLSATAQGPSPEVLVAAGQAVSLCAAREAVQLLQALNHFKHQVVELPWLSAASSLASESNPTKAAKREGQTQVPPPHEASPQEAALAPSPSSGSDAETLRRPPGATPGAAEVSPRRRSEEWLAGLQDLLLRVLTGLISAVGLAETRGILGALGRQEVRDAVFVHALAHRVAELMGEVPERRTQAEASRKETGESGLEMRLHSPNRETNETARETAEQEESGARRGACSMQKSANLSPRTETKVKAGTDSDGDRGVSEGKALEKCDEASNCGPPFGYSGKRLKLTEMHNIVMLAMKAEVYDQHLIDALARLIVGEAPPFPRAGSPSLRLSSDGEGETLERAQLGSLIGLVQTLGKLQARTSDPALFDRMMLALCNELHRRHAFIHDSTSGQVLLGLLRLRFVHPPLTRALALKTTRAASRQNAQNALQAKAETPARVAPAPLAEDAGNEPSPPFPPELAEAEDAPGHGHAAGGNSNHFVLAANMISRNGFYSFSLLQQVIKLQLTSGAPTSVLAMTQMLATLARFGDFQPADSHLRLLIRWCLPRFVAELLRRPTSSISPLNASQVLSSCAKLRYVDVPFTSHLLAIFTSSSPSSSSGFSRSSSSVPASALSTDAERSEARVEREIPRSSPLAFPVLPPCPFDIRACRRVLKTLDAAALVSIVEAVDALEFWTPTSLHLLYQIKCILEDELHDLKASQIIAVCLAFRDWHYRDWELPDAMVAGEALVDEATGDDSQPSTTATQDLLPSVSSWLGASASSLLPQAAPPYPQAPSSPCSPSRLRPRPSGARAAPLYPSPFASSCFFSSPLSSSSPRSVGCDATVQALQWLHRSAWKEELVLNCVEALERHESFALANWLCMQKLKTLVDAIHLDIFFPYFSWFQASPFPSSPRFSSSSPALPSASSSSSGSSACGERGLGARADGEEPPSMRAKTSCSVTEPRAPGPMQSDEAKAHGGDTVSKDLAHDLAPLQFEVLDLTPPVYGHPTHAVGLACEGETANPRRGLSVGQQGQPGAPVSSLARGAPAASAQKENQPVSHVERFQVLPPWLWRQLMDTCRVTRGAVEANRHLHDREGEDASDGGTSAREEPRETPLEASHPPVLHAFGHRGVGAVVEGAGPFRVFVGPFVRGMRVDVVVQPLSRGEAPSEKEKKASKKMRRKQAPNRSPESSGPR</sequence>
<proteinExistence type="predicted"/>
<feature type="region of interest" description="Disordered" evidence="1">
    <location>
        <begin position="1195"/>
        <end position="1224"/>
    </location>
</feature>
<feature type="region of interest" description="Disordered" evidence="1">
    <location>
        <begin position="814"/>
        <end position="872"/>
    </location>
</feature>
<feature type="compositionally biased region" description="Low complexity" evidence="1">
    <location>
        <begin position="1527"/>
        <end position="1541"/>
    </location>
</feature>
<feature type="compositionally biased region" description="Low complexity" evidence="1">
    <location>
        <begin position="1345"/>
        <end position="1366"/>
    </location>
</feature>
<reference evidence="3" key="1">
    <citation type="journal article" date="2012" name="PLoS Pathog.">
        <title>Comparative genomics of the apicomplexan parasites Toxoplasma gondii and Neospora caninum: Coccidia differing in host range and transmission strategy.</title>
        <authorList>
            <person name="Reid A.J."/>
            <person name="Vermont S.J."/>
            <person name="Cotton J.A."/>
            <person name="Harris D."/>
            <person name="Hill-Cawthorne G.A."/>
            <person name="Konen-Waisman S."/>
            <person name="Latham S.M."/>
            <person name="Mourier T."/>
            <person name="Norton R."/>
            <person name="Quail M.A."/>
            <person name="Sanders M."/>
            <person name="Shanmugam D."/>
            <person name="Sohal A."/>
            <person name="Wasmuth J.D."/>
            <person name="Brunk B."/>
            <person name="Grigg M.E."/>
            <person name="Howard J.C."/>
            <person name="Parkinson J."/>
            <person name="Roos D.S."/>
            <person name="Trees A.J."/>
            <person name="Berriman M."/>
            <person name="Pain A."/>
            <person name="Wastling J.M."/>
        </authorList>
    </citation>
    <scope>NUCLEOTIDE SEQUENCE [LARGE SCALE GENOMIC DNA]</scope>
    <source>
        <strain evidence="3">Liverpool</strain>
    </source>
</reference>
<feature type="compositionally biased region" description="Basic and acidic residues" evidence="1">
    <location>
        <begin position="994"/>
        <end position="1021"/>
    </location>
</feature>
<dbReference type="InParanoid" id="F0V7Q9"/>
<dbReference type="EMBL" id="FR823380">
    <property type="protein sequence ID" value="CBZ49750.1"/>
    <property type="molecule type" value="Genomic_DNA"/>
</dbReference>
<protein>
    <submittedName>
        <fullName evidence="2">Uncharacterized protein</fullName>
    </submittedName>
</protein>
<feature type="compositionally biased region" description="Low complexity" evidence="1">
    <location>
        <begin position="343"/>
        <end position="359"/>
    </location>
</feature>
<name>F0V7Q9_NEOCL</name>
<feature type="compositionally biased region" description="Basic and acidic residues" evidence="1">
    <location>
        <begin position="514"/>
        <end position="528"/>
    </location>
</feature>
<evidence type="ECO:0000256" key="1">
    <source>
        <dbReference type="SAM" id="MobiDB-lite"/>
    </source>
</evidence>
<feature type="region of interest" description="Disordered" evidence="1">
    <location>
        <begin position="933"/>
        <end position="1024"/>
    </location>
</feature>
<dbReference type="PANTHER" id="PTHR24216">
    <property type="entry name" value="PAXILLIN-RELATED"/>
    <property type="match status" value="1"/>
</dbReference>
<evidence type="ECO:0000313" key="3">
    <source>
        <dbReference type="Proteomes" id="UP000007494"/>
    </source>
</evidence>
<feature type="region of interest" description="Disordered" evidence="1">
    <location>
        <begin position="1754"/>
        <end position="1790"/>
    </location>
</feature>
<feature type="region of interest" description="Disordered" evidence="1">
    <location>
        <begin position="482"/>
        <end position="562"/>
    </location>
</feature>
<feature type="compositionally biased region" description="Basic and acidic residues" evidence="1">
    <location>
        <begin position="550"/>
        <end position="559"/>
    </location>
</feature>
<keyword evidence="3" id="KW-1185">Reference proteome</keyword>
<dbReference type="PANTHER" id="PTHR24216:SF65">
    <property type="entry name" value="PAXILLIN-LIKE PROTEIN 1"/>
    <property type="match status" value="1"/>
</dbReference>
<feature type="compositionally biased region" description="Polar residues" evidence="1">
    <location>
        <begin position="377"/>
        <end position="397"/>
    </location>
</feature>
<feature type="compositionally biased region" description="Low complexity" evidence="1">
    <location>
        <begin position="1646"/>
        <end position="1665"/>
    </location>
</feature>
<organism evidence="2 3">
    <name type="scientific">Neospora caninum (strain Liverpool)</name>
    <dbReference type="NCBI Taxonomy" id="572307"/>
    <lineage>
        <taxon>Eukaryota</taxon>
        <taxon>Sar</taxon>
        <taxon>Alveolata</taxon>
        <taxon>Apicomplexa</taxon>
        <taxon>Conoidasida</taxon>
        <taxon>Coccidia</taxon>
        <taxon>Eucoccidiorida</taxon>
        <taxon>Eimeriorina</taxon>
        <taxon>Sarcocystidae</taxon>
        <taxon>Neospora</taxon>
    </lineage>
</organism>
<gene>
    <name evidence="2" type="ORF">NCLIV_002370</name>
</gene>
<feature type="region of interest" description="Disordered" evidence="1">
    <location>
        <begin position="1821"/>
        <end position="1855"/>
    </location>
</feature>
<feature type="compositionally biased region" description="Polar residues" evidence="1">
    <location>
        <begin position="984"/>
        <end position="993"/>
    </location>
</feature>
<feature type="compositionally biased region" description="Basic residues" evidence="1">
    <location>
        <begin position="1905"/>
        <end position="1915"/>
    </location>
</feature>
<feature type="region of interest" description="Disordered" evidence="1">
    <location>
        <begin position="1518"/>
        <end position="1541"/>
    </location>
</feature>
<evidence type="ECO:0000313" key="2">
    <source>
        <dbReference type="EMBL" id="CBZ49750.1"/>
    </source>
</evidence>
<feature type="compositionally biased region" description="Polar residues" evidence="1">
    <location>
        <begin position="85"/>
        <end position="96"/>
    </location>
</feature>
<feature type="compositionally biased region" description="Polar residues" evidence="1">
    <location>
        <begin position="493"/>
        <end position="507"/>
    </location>
</feature>
<feature type="region of interest" description="Disordered" evidence="1">
    <location>
        <begin position="343"/>
        <end position="402"/>
    </location>
</feature>
<dbReference type="OrthoDB" id="332943at2759"/>
<feature type="region of interest" description="Disordered" evidence="1">
    <location>
        <begin position="80"/>
        <end position="113"/>
    </location>
</feature>
<feature type="compositionally biased region" description="Basic and acidic residues" evidence="1">
    <location>
        <begin position="933"/>
        <end position="970"/>
    </location>
</feature>